<evidence type="ECO:0000313" key="2">
    <source>
        <dbReference type="EMBL" id="TVV77352.1"/>
    </source>
</evidence>
<dbReference type="EMBL" id="VNIM01000002">
    <property type="protein sequence ID" value="TVV77352.1"/>
    <property type="molecule type" value="Genomic_DNA"/>
</dbReference>
<dbReference type="InterPro" id="IPR041374">
    <property type="entry name" value="BaeRF_family12"/>
</dbReference>
<gene>
    <name evidence="2" type="ORF">FOY91_00900</name>
</gene>
<organism evidence="2 3">
    <name type="scientific">Alterirhizorhabdus solaris</name>
    <dbReference type="NCBI Taxonomy" id="2529389"/>
    <lineage>
        <taxon>Bacteria</taxon>
        <taxon>Pseudomonadati</taxon>
        <taxon>Pseudomonadota</taxon>
        <taxon>Alphaproteobacteria</taxon>
        <taxon>Sphingomonadales</taxon>
        <taxon>Rhizorhabdaceae</taxon>
        <taxon>Alterirhizorhabdus</taxon>
    </lineage>
</organism>
<feature type="region of interest" description="Disordered" evidence="1">
    <location>
        <begin position="32"/>
        <end position="58"/>
    </location>
</feature>
<evidence type="ECO:0000256" key="1">
    <source>
        <dbReference type="SAM" id="MobiDB-lite"/>
    </source>
</evidence>
<name>A0A558RDT8_9SPHN</name>
<dbReference type="RefSeq" id="WP_145147167.1">
    <property type="nucleotide sequence ID" value="NZ_VNIM01000002.1"/>
</dbReference>
<protein>
    <submittedName>
        <fullName evidence="2">Host attachment protein</fullName>
    </submittedName>
</protein>
<accession>A0A558RDT8</accession>
<evidence type="ECO:0000313" key="3">
    <source>
        <dbReference type="Proteomes" id="UP000318681"/>
    </source>
</evidence>
<dbReference type="AlphaFoldDB" id="A0A558RDT8"/>
<dbReference type="Proteomes" id="UP000318681">
    <property type="component" value="Unassembled WGS sequence"/>
</dbReference>
<keyword evidence="3" id="KW-1185">Reference proteome</keyword>
<dbReference type="OrthoDB" id="9812459at2"/>
<comment type="caution">
    <text evidence="2">The sequence shown here is derived from an EMBL/GenBank/DDBJ whole genome shotgun (WGS) entry which is preliminary data.</text>
</comment>
<sequence length="131" mass="14048">MANLNYPENTFVVVATGEGAKTFRVCNGSLEHQGDWSPGHLADDGPAGKTPPDMPPHELNEATFAKLIAQRLYPMAHAGEFDALILAADPDTLGQIRPSLHQEVTSKIVLELAKTLTNSSVDDIERSIANG</sequence>
<reference evidence="2 3" key="1">
    <citation type="submission" date="2019-07" db="EMBL/GenBank/DDBJ databases">
        <title>Sphingomonas solaris sp. nov., isolated from a solar panel from Boston, Massachusetts.</title>
        <authorList>
            <person name="Tanner K."/>
            <person name="Pascual J."/>
            <person name="Mancuso C."/>
            <person name="Pereto J."/>
            <person name="Khalil A."/>
            <person name="Vilanova C."/>
        </authorList>
    </citation>
    <scope>NUCLEOTIDE SEQUENCE [LARGE SCALE GENOMIC DNA]</scope>
    <source>
        <strain evidence="2 3">R4DWN</strain>
    </source>
</reference>
<dbReference type="Pfam" id="PF18856">
    <property type="entry name" value="baeRF_family12"/>
    <property type="match status" value="1"/>
</dbReference>
<proteinExistence type="predicted"/>